<dbReference type="EMBL" id="LIHL02000014">
    <property type="protein sequence ID" value="KAF5446440.1"/>
    <property type="molecule type" value="Genomic_DNA"/>
</dbReference>
<sequence length="430" mass="48097">TKLHQTPTLRTTSQFFGAPTHCLLMDYCLSRHSTVSPATFSSPYPPPSLRHPLTFSPRTALNFPNNHLLSGRAASGLSIRPAGRTFPVIASAGASPCEPSSSLNSPLEPRSQPGKFLSSVLQNHRQLFHVAVAEELKLLANDRDGAVSRMLLTVGSDEACLHRRVAQLKEHECQLAVEDVMYMLIFYRFSEIKVPLVPRLSRCVYNSRLEILPSRDWELESIHNLEVLEIVREHVTTIIGLRADSSVTDYWATTKITRLMLGRVYVASVLYGYFLKSASLRHHLEQSLALANQDHHLGRRTSDQFQELCAYGVKNLVFDTVSNKHSVSYGQGSTNQGMKGESLKCYVMGLDPETLQRCAKLKSNEAVHLIENHSCALFGDGKTCLVENDEVILTSFSSLKRLVLEAVAFGSFLWDTEEYIDTVYKLNENN</sequence>
<dbReference type="InterPro" id="IPR008479">
    <property type="entry name" value="DUF760"/>
</dbReference>
<gene>
    <name evidence="1" type="ORF">F2P56_032068</name>
</gene>
<dbReference type="PANTHER" id="PTHR31808:SF9">
    <property type="entry name" value="F21O3.2 PROTEIN"/>
    <property type="match status" value="1"/>
</dbReference>
<protein>
    <recommendedName>
        <fullName evidence="3">UV-B-induced protein At3g17800, chloroplastic-like</fullName>
    </recommendedName>
</protein>
<dbReference type="Proteomes" id="UP000619265">
    <property type="component" value="Unassembled WGS sequence"/>
</dbReference>
<evidence type="ECO:0000313" key="2">
    <source>
        <dbReference type="Proteomes" id="UP000619265"/>
    </source>
</evidence>
<dbReference type="Pfam" id="PF05542">
    <property type="entry name" value="DUF760"/>
    <property type="match status" value="1"/>
</dbReference>
<feature type="non-terminal residue" evidence="1">
    <location>
        <position position="430"/>
    </location>
</feature>
<name>A0A833X7S9_JUGRE</name>
<dbReference type="PANTHER" id="PTHR31808">
    <property type="entry name" value="EXPRESSED PROTEIN"/>
    <property type="match status" value="1"/>
</dbReference>
<reference evidence="1" key="1">
    <citation type="submission" date="2015-10" db="EMBL/GenBank/DDBJ databases">
        <authorList>
            <person name="Martinez-Garcia P.J."/>
            <person name="Crepeau M.W."/>
            <person name="Puiu D."/>
            <person name="Gonzalez-Ibeas D."/>
            <person name="Whalen J."/>
            <person name="Stevens K."/>
            <person name="Paul R."/>
            <person name="Butterfield T."/>
            <person name="Britton M."/>
            <person name="Reagan R."/>
            <person name="Chakraborty S."/>
            <person name="Walawage S.L."/>
            <person name="Vasquez-Gross H.A."/>
            <person name="Cardeno C."/>
            <person name="Famula R."/>
            <person name="Pratt K."/>
            <person name="Kuruganti S."/>
            <person name="Aradhya M.K."/>
            <person name="Leslie C.A."/>
            <person name="Dandekar A.M."/>
            <person name="Salzberg S.L."/>
            <person name="Wegrzyn J.L."/>
            <person name="Langley C.H."/>
            <person name="Neale D.B."/>
        </authorList>
    </citation>
    <scope>NUCLEOTIDE SEQUENCE</scope>
    <source>
        <tissue evidence="1">Leaves</tissue>
    </source>
</reference>
<dbReference type="InterPro" id="IPR038925">
    <property type="entry name" value="At3g17800-like"/>
</dbReference>
<evidence type="ECO:0000313" key="1">
    <source>
        <dbReference type="EMBL" id="KAF5446440.1"/>
    </source>
</evidence>
<dbReference type="AlphaFoldDB" id="A0A833X7S9"/>
<dbReference type="Gramene" id="Jr14_06230_p1">
    <property type="protein sequence ID" value="cds.Jr14_06230_p1"/>
    <property type="gene ID" value="Jr14_06230"/>
</dbReference>
<accession>A0A833X7S9</accession>
<reference evidence="1" key="2">
    <citation type="submission" date="2020-03" db="EMBL/GenBank/DDBJ databases">
        <title>Walnut 2.0.</title>
        <authorList>
            <person name="Marrano A."/>
            <person name="Britton M."/>
            <person name="Zimin A.V."/>
            <person name="Zaini P.A."/>
            <person name="Workman R."/>
            <person name="Puiu D."/>
            <person name="Bianco L."/>
            <person name="Allen B.J."/>
            <person name="Troggio M."/>
            <person name="Leslie C.A."/>
            <person name="Timp W."/>
            <person name="Dendekar A."/>
            <person name="Salzberg S.L."/>
            <person name="Neale D.B."/>
        </authorList>
    </citation>
    <scope>NUCLEOTIDE SEQUENCE</scope>
    <source>
        <tissue evidence="1">Leaves</tissue>
    </source>
</reference>
<proteinExistence type="predicted"/>
<organism evidence="1 2">
    <name type="scientific">Juglans regia</name>
    <name type="common">English walnut</name>
    <dbReference type="NCBI Taxonomy" id="51240"/>
    <lineage>
        <taxon>Eukaryota</taxon>
        <taxon>Viridiplantae</taxon>
        <taxon>Streptophyta</taxon>
        <taxon>Embryophyta</taxon>
        <taxon>Tracheophyta</taxon>
        <taxon>Spermatophyta</taxon>
        <taxon>Magnoliopsida</taxon>
        <taxon>eudicotyledons</taxon>
        <taxon>Gunneridae</taxon>
        <taxon>Pentapetalae</taxon>
        <taxon>rosids</taxon>
        <taxon>fabids</taxon>
        <taxon>Fagales</taxon>
        <taxon>Juglandaceae</taxon>
        <taxon>Juglans</taxon>
    </lineage>
</organism>
<evidence type="ECO:0008006" key="3">
    <source>
        <dbReference type="Google" id="ProtNLM"/>
    </source>
</evidence>
<comment type="caution">
    <text evidence="1">The sequence shown here is derived from an EMBL/GenBank/DDBJ whole genome shotgun (WGS) entry which is preliminary data.</text>
</comment>